<dbReference type="PANTHER" id="PTHR31273">
    <property type="entry name" value="PHOSPHOKETOLASE-RELATED"/>
    <property type="match status" value="1"/>
</dbReference>
<evidence type="ECO:0000256" key="2">
    <source>
        <dbReference type="ARBA" id="ARBA00005623"/>
    </source>
</evidence>
<dbReference type="OrthoDB" id="2532903at2759"/>
<dbReference type="InterPro" id="IPR018970">
    <property type="entry name" value="Xul5P/Fru6P_PKetolase_N"/>
</dbReference>
<dbReference type="InterPro" id="IPR009014">
    <property type="entry name" value="Transketo_C/PFOR_II"/>
</dbReference>
<dbReference type="InterPro" id="IPR018969">
    <property type="entry name" value="Xul5P/Fru6P_PKetolase_C"/>
</dbReference>
<keyword evidence="4" id="KW-0456">Lyase</keyword>
<sequence>MPGEIIDRPNPEAKASHIPDDILALSAQFEKKSLPENDLASIKAFRRAASYIAAAMIFLKDNVLLEKDLSFDDVRPRLLGHWGTCPGLILVYAHLNYLIRKHDLNMIYVVGPGHGAPAILASLWLEGSMGKFLPQYSTNKSGLHELITKFSTPGGPPSHINAETPGAIHEGGELGYALAVSFGAVMDKPDLIVTCVVGDGEAETGPTATAWHGYKYIDPAESGAVIPIVHVNGFKISERTIYGCMDDKELTALFTGYGYKPRFVEDLEDIDTDMANSLDWAVSEIRKIQKAAREGNPIMKPQWPVLIMRTPKGWGCPKKVDGEIVEGSFHAHQVPLMKAKSDPQHLKDLQKWLQSYGPEELFEDGKPVKSILDIIPEKDEKKMGQVKETYDPYIGIDVPDWMPLAVDKGTEESSMQRCGELLDKAIQTNPKTLRIFSPDELESNKLKATLNHTGRNFQWDQFSNAKGGRVIEILSEHTCQGFLQGYTLTGRVGLFPSYEAFLGIIHTMMVQYAKFGKMAQEATWRGPVGSLNYIETSTWTRQEHNGFSHQNPSFIGAVLNLKPNAARVYLPPDANCFLSTLAHCLRSKNYVNLMVGSKQPSPVFLSPKEADAHCRAGASVWEFASTDKGLNPDVVLVGIGAELTFEVVKAAELLQDIAPELRVRVVNVTDLMVLETEGIHPHSLTNQDFDSLFTSDRAVHFSYHGYGTELKGLLFARPGTERITIEGYREEGSTTTPFDMMLVNHVSRYHVMEYALRGGAKVNEKIRARLVPLLADVKHRIEKTRQYIYNEGKDPEGTYDLKMLNGSGGGGVMYEG</sequence>
<gene>
    <name evidence="7" type="ORF">M011DRAFT_394823</name>
</gene>
<accession>A0A6A6VQM0</accession>
<dbReference type="PROSITE" id="PS60002">
    <property type="entry name" value="PHOSPHOKETOLASE_1"/>
    <property type="match status" value="1"/>
</dbReference>
<dbReference type="Pfam" id="PF03894">
    <property type="entry name" value="XFP"/>
    <property type="match status" value="1"/>
</dbReference>
<dbReference type="EMBL" id="MU006562">
    <property type="protein sequence ID" value="KAF2751581.1"/>
    <property type="molecule type" value="Genomic_DNA"/>
</dbReference>
<evidence type="ECO:0000313" key="8">
    <source>
        <dbReference type="Proteomes" id="UP000799440"/>
    </source>
</evidence>
<feature type="domain" description="Xylulose 5-phosphate/Fructose 6-phosphate phosphoketolase C-terminal" evidence="5">
    <location>
        <begin position="598"/>
        <end position="802"/>
    </location>
</feature>
<dbReference type="SUPFAM" id="SSF52518">
    <property type="entry name" value="Thiamin diphosphate-binding fold (THDP-binding)"/>
    <property type="match status" value="2"/>
</dbReference>
<reference evidence="7" key="1">
    <citation type="journal article" date="2020" name="Stud. Mycol.">
        <title>101 Dothideomycetes genomes: a test case for predicting lifestyles and emergence of pathogens.</title>
        <authorList>
            <person name="Haridas S."/>
            <person name="Albert R."/>
            <person name="Binder M."/>
            <person name="Bloem J."/>
            <person name="Labutti K."/>
            <person name="Salamov A."/>
            <person name="Andreopoulos B."/>
            <person name="Baker S."/>
            <person name="Barry K."/>
            <person name="Bills G."/>
            <person name="Bluhm B."/>
            <person name="Cannon C."/>
            <person name="Castanera R."/>
            <person name="Culley D."/>
            <person name="Daum C."/>
            <person name="Ezra D."/>
            <person name="Gonzalez J."/>
            <person name="Henrissat B."/>
            <person name="Kuo A."/>
            <person name="Liang C."/>
            <person name="Lipzen A."/>
            <person name="Lutzoni F."/>
            <person name="Magnuson J."/>
            <person name="Mondo S."/>
            <person name="Nolan M."/>
            <person name="Ohm R."/>
            <person name="Pangilinan J."/>
            <person name="Park H.-J."/>
            <person name="Ramirez L."/>
            <person name="Alfaro M."/>
            <person name="Sun H."/>
            <person name="Tritt A."/>
            <person name="Yoshinaga Y."/>
            <person name="Zwiers L.-H."/>
            <person name="Turgeon B."/>
            <person name="Goodwin S."/>
            <person name="Spatafora J."/>
            <person name="Crous P."/>
            <person name="Grigoriev I."/>
        </authorList>
    </citation>
    <scope>NUCLEOTIDE SEQUENCE</scope>
    <source>
        <strain evidence="7">CBS 119925</strain>
    </source>
</reference>
<name>A0A6A6VQM0_9PLEO</name>
<proteinExistence type="inferred from homology"/>
<evidence type="ECO:0000256" key="3">
    <source>
        <dbReference type="ARBA" id="ARBA00023052"/>
    </source>
</evidence>
<dbReference type="InterPro" id="IPR019789">
    <property type="entry name" value="Xul5P/Fru6P_PKetolase_ThDP_BS"/>
</dbReference>
<dbReference type="PANTHER" id="PTHR31273:SF1">
    <property type="entry name" value="PHOSPHOKETOLASE-RELATED"/>
    <property type="match status" value="1"/>
</dbReference>
<dbReference type="PIRSF" id="PIRSF017245">
    <property type="entry name" value="Phosphoketolase"/>
    <property type="match status" value="1"/>
</dbReference>
<evidence type="ECO:0000313" key="7">
    <source>
        <dbReference type="EMBL" id="KAF2751581.1"/>
    </source>
</evidence>
<dbReference type="Gene3D" id="3.40.50.920">
    <property type="match status" value="1"/>
</dbReference>
<dbReference type="AlphaFoldDB" id="A0A6A6VQM0"/>
<comment type="similarity">
    <text evidence="2">Belongs to the XFP family.</text>
</comment>
<dbReference type="PROSITE" id="PS60003">
    <property type="entry name" value="PHOSPHOKETOLASE_2"/>
    <property type="match status" value="1"/>
</dbReference>
<dbReference type="InterPro" id="IPR029061">
    <property type="entry name" value="THDP-binding"/>
</dbReference>
<dbReference type="InterPro" id="IPR005593">
    <property type="entry name" value="Xul5P/Fru6P_PKetolase"/>
</dbReference>
<dbReference type="SUPFAM" id="SSF52922">
    <property type="entry name" value="TK C-terminal domain-like"/>
    <property type="match status" value="1"/>
</dbReference>
<dbReference type="GO" id="GO:0016832">
    <property type="term" value="F:aldehyde-lyase activity"/>
    <property type="evidence" value="ECO:0007669"/>
    <property type="project" value="InterPro"/>
</dbReference>
<protein>
    <submittedName>
        <fullName evidence="7">D-xylulose 5-phosphate/D-fructose 6-phosphate phosphoketolase</fullName>
    </submittedName>
</protein>
<keyword evidence="3" id="KW-0786">Thiamine pyrophosphate</keyword>
<dbReference type="InterPro" id="IPR019790">
    <property type="entry name" value="Xul5P/Fru6P_PKetolase_CS"/>
</dbReference>
<dbReference type="Pfam" id="PF09364">
    <property type="entry name" value="XFP_N"/>
    <property type="match status" value="1"/>
</dbReference>
<dbReference type="Pfam" id="PF09363">
    <property type="entry name" value="XFP_C"/>
    <property type="match status" value="1"/>
</dbReference>
<evidence type="ECO:0000256" key="1">
    <source>
        <dbReference type="ARBA" id="ARBA00001964"/>
    </source>
</evidence>
<organism evidence="7 8">
    <name type="scientific">Sporormia fimetaria CBS 119925</name>
    <dbReference type="NCBI Taxonomy" id="1340428"/>
    <lineage>
        <taxon>Eukaryota</taxon>
        <taxon>Fungi</taxon>
        <taxon>Dikarya</taxon>
        <taxon>Ascomycota</taxon>
        <taxon>Pezizomycotina</taxon>
        <taxon>Dothideomycetes</taxon>
        <taxon>Pleosporomycetidae</taxon>
        <taxon>Pleosporales</taxon>
        <taxon>Sporormiaceae</taxon>
        <taxon>Sporormia</taxon>
    </lineage>
</organism>
<dbReference type="Gene3D" id="3.40.50.970">
    <property type="match status" value="2"/>
</dbReference>
<evidence type="ECO:0000259" key="5">
    <source>
        <dbReference type="Pfam" id="PF09363"/>
    </source>
</evidence>
<dbReference type="Proteomes" id="UP000799440">
    <property type="component" value="Unassembled WGS sequence"/>
</dbReference>
<feature type="domain" description="Xylulose 5-phosphate/Fructose 6-phosphate phosphoketolase N-terminal" evidence="6">
    <location>
        <begin position="36"/>
        <end position="392"/>
    </location>
</feature>
<dbReference type="GO" id="GO:0005975">
    <property type="term" value="P:carbohydrate metabolic process"/>
    <property type="evidence" value="ECO:0007669"/>
    <property type="project" value="InterPro"/>
</dbReference>
<evidence type="ECO:0000259" key="6">
    <source>
        <dbReference type="Pfam" id="PF09364"/>
    </source>
</evidence>
<keyword evidence="8" id="KW-1185">Reference proteome</keyword>
<evidence type="ECO:0000256" key="4">
    <source>
        <dbReference type="ARBA" id="ARBA00023239"/>
    </source>
</evidence>
<comment type="cofactor">
    <cofactor evidence="1">
        <name>thiamine diphosphate</name>
        <dbReference type="ChEBI" id="CHEBI:58937"/>
    </cofactor>
</comment>